<dbReference type="Proteomes" id="UP000031004">
    <property type="component" value="Unassembled WGS sequence"/>
</dbReference>
<evidence type="ECO:0000256" key="1">
    <source>
        <dbReference type="SAM" id="MobiDB-lite"/>
    </source>
</evidence>
<evidence type="ECO:0000313" key="4">
    <source>
        <dbReference type="Proteomes" id="UP000031004"/>
    </source>
</evidence>
<feature type="transmembrane region" description="Helical" evidence="2">
    <location>
        <begin position="477"/>
        <end position="495"/>
    </location>
</feature>
<reference evidence="3 4" key="1">
    <citation type="submission" date="2014-11" db="EMBL/GenBank/DDBJ databases">
        <title>Mycobacterium setense Manresensis Genome.</title>
        <authorList>
            <person name="Rech G."/>
            <person name="Sumoy L."/>
        </authorList>
    </citation>
    <scope>NUCLEOTIDE SEQUENCE [LARGE SCALE GENOMIC DNA]</scope>
    <source>
        <strain evidence="3 4">Manresensis</strain>
    </source>
</reference>
<feature type="region of interest" description="Disordered" evidence="1">
    <location>
        <begin position="538"/>
        <end position="560"/>
    </location>
</feature>
<keyword evidence="2" id="KW-0812">Transmembrane</keyword>
<proteinExistence type="predicted"/>
<comment type="caution">
    <text evidence="3">The sequence shown here is derived from an EMBL/GenBank/DDBJ whole genome shotgun (WGS) entry which is preliminary data.</text>
</comment>
<accession>A0ABR4YUZ8</accession>
<evidence type="ECO:0008006" key="5">
    <source>
        <dbReference type="Google" id="ProtNLM"/>
    </source>
</evidence>
<keyword evidence="2" id="KW-1133">Transmembrane helix</keyword>
<gene>
    <name evidence="3" type="ORF">QQ44_09770</name>
</gene>
<evidence type="ECO:0000256" key="2">
    <source>
        <dbReference type="SAM" id="Phobius"/>
    </source>
</evidence>
<dbReference type="EMBL" id="JTLZ01000005">
    <property type="protein sequence ID" value="KHO26061.1"/>
    <property type="molecule type" value="Genomic_DNA"/>
</dbReference>
<protein>
    <recommendedName>
        <fullName evidence="5">Ig-like domain-containing protein</fullName>
    </recommendedName>
</protein>
<name>A0ABR4YUZ8_9MYCO</name>
<sequence>MGHANLTVKPEEGYAATHFTGMLTGVRACATTPAGPQDDRSQQTLQQNELFQWDGASLSPDGGTGGVLTDAATDSATINFTVPATAEGGAHEVAVLCPSGRVTAPFKVLTPTIVVMPEQGYAGSSFAATVSGFDACTPADMSFQWDDYPLAPGPDGRFAFTVPEDATAAPHSVTASCGSATAKPATFTVLPTSDPTLVLDPSQGAPGSSLTATLTGFDPCTHGDTTFQWDDRAPPETANPNPDGTFRLTVPLDASTEAHTVTASCGNMVAPAKFTVLTVPTPTLSLEPGYGQPGSDVTAQGSGFACDGDVQLHWDDTLLSEGLPGTFAASFTVPPTASPLTGHSVTASCRNNADIKDTQTFTVTSRPKPIPEQPDPALTLQPTSGRAEDLIVATGDRFLCASHSGPVTLVWDDGTRATDAPLDRSGHFTTSIQVPRTDGGRMTLRATCADGVVLAADFTVLGSPTSPSPPPDHDYRWVLWLIVGVAAVAALVHALRHRRPPKPPTPPHVHAVGHADGAPTVIARETPGPGEARHTLRLEAHADPGTQSVREVDDDYTDAH</sequence>
<evidence type="ECO:0000313" key="3">
    <source>
        <dbReference type="EMBL" id="KHO26061.1"/>
    </source>
</evidence>
<keyword evidence="4" id="KW-1185">Reference proteome</keyword>
<keyword evidence="2" id="KW-0472">Membrane</keyword>
<organism evidence="3 4">
    <name type="scientific">Mycolicibacterium setense</name>
    <dbReference type="NCBI Taxonomy" id="431269"/>
    <lineage>
        <taxon>Bacteria</taxon>
        <taxon>Bacillati</taxon>
        <taxon>Actinomycetota</taxon>
        <taxon>Actinomycetes</taxon>
        <taxon>Mycobacteriales</taxon>
        <taxon>Mycobacteriaceae</taxon>
        <taxon>Mycolicibacterium</taxon>
    </lineage>
</organism>